<evidence type="ECO:0000259" key="15">
    <source>
        <dbReference type="Pfam" id="PF14849"/>
    </source>
</evidence>
<dbReference type="InterPro" id="IPR028053">
    <property type="entry name" value="Membr_insert_YidC_N"/>
</dbReference>
<dbReference type="GO" id="GO:0015031">
    <property type="term" value="P:protein transport"/>
    <property type="evidence" value="ECO:0007669"/>
    <property type="project" value="UniProtKB-KW"/>
</dbReference>
<dbReference type="OrthoDB" id="9780552at2"/>
<dbReference type="AlphaFoldDB" id="A0A1M7RT72"/>
<dbReference type="GO" id="GO:0051205">
    <property type="term" value="P:protein insertion into membrane"/>
    <property type="evidence" value="ECO:0007669"/>
    <property type="project" value="TreeGrafter"/>
</dbReference>
<evidence type="ECO:0000256" key="11">
    <source>
        <dbReference type="ARBA" id="ARBA00033245"/>
    </source>
</evidence>
<dbReference type="CDD" id="cd20070">
    <property type="entry name" value="5TM_YidC_Alb3"/>
    <property type="match status" value="1"/>
</dbReference>
<dbReference type="PANTHER" id="PTHR12428">
    <property type="entry name" value="OXA1"/>
    <property type="match status" value="1"/>
</dbReference>
<comment type="function">
    <text evidence="13">Required for the insertion and/or proper folding and/or complex formation of integral membrane proteins into the membrane. Involved in integration of membrane proteins that insert both dependently and independently of the Sec translocase complex, as well as at least some lipoproteins. Aids folding of multispanning membrane proteins.</text>
</comment>
<keyword evidence="10 13" id="KW-0143">Chaperone</keyword>
<gene>
    <name evidence="13" type="primary">yidC</name>
    <name evidence="16" type="ORF">SAMN02745728_00127</name>
</gene>
<evidence type="ECO:0000313" key="16">
    <source>
        <dbReference type="EMBL" id="SHN49380.1"/>
    </source>
</evidence>
<name>A0A1M7RT72_9BACT</name>
<dbReference type="Proteomes" id="UP000186469">
    <property type="component" value="Unassembled WGS sequence"/>
</dbReference>
<keyword evidence="17" id="KW-1185">Reference proteome</keyword>
<evidence type="ECO:0000256" key="13">
    <source>
        <dbReference type="HAMAP-Rule" id="MF_01810"/>
    </source>
</evidence>
<protein>
    <recommendedName>
        <fullName evidence="3 13">Membrane protein insertase YidC</fullName>
    </recommendedName>
    <alternativeName>
        <fullName evidence="12 13">Foldase YidC</fullName>
    </alternativeName>
    <alternativeName>
        <fullName evidence="11 13">Membrane integrase YidC</fullName>
    </alternativeName>
    <alternativeName>
        <fullName evidence="13">Membrane protein YidC</fullName>
    </alternativeName>
</protein>
<dbReference type="InterPro" id="IPR019998">
    <property type="entry name" value="Membr_insert_YidC"/>
</dbReference>
<feature type="transmembrane region" description="Helical" evidence="13">
    <location>
        <begin position="501"/>
        <end position="526"/>
    </location>
</feature>
<sequence length="542" mass="60742">MDHYRTIAAVVLCVVVYFAWSYFADYMGWLPPPQTQQVQTQQAVNATATSGNQTAGAANISGIEVTSQELPNFVPVVGHDVVVETPYFRAVFHSGGGILKEFFLKKYPQTLSGNGLVEPLNAKSEKVSPLGLLINGTPTWNSGQWSSSVDKLDLQNGGTGTIEFVGKFGDINIVRTFTFNAETYFFDEKVTLTPTTSTGTGKVAFTIAASPMSSDGGKHDQDRIAYYNKFDSFAEESSVDTLKKGMAFSEGVYWGGIMSNYFLVATAPKDTSVVLKARYEDSIYRVALEKSDVALMPGVGTTIETSYYIGPKEKKYLIDAPNNLEAALDYGWFSIFSRPLVWTLNFLYKYVHNYGIAIILLTVLIKIIFWPLSHKSYKSMEKMKKLQPMMQKIREKYADDKEKMNAEVMQLYKTYKVNPASGCLPILIQIPVFFGLYRALLYSIELRHSSFIPHLPFTDIVWLADLSAKDPLMITPLVMGATMLIQQWITPTAGDPTQAKIMMLMPIVFTYIFIDFPSGLVLYWLVNNLISIGQQWYMLRKA</sequence>
<feature type="transmembrane region" description="Helical" evidence="13">
    <location>
        <begin position="354"/>
        <end position="373"/>
    </location>
</feature>
<dbReference type="EMBL" id="FRDI01000002">
    <property type="protein sequence ID" value="SHN49380.1"/>
    <property type="molecule type" value="Genomic_DNA"/>
</dbReference>
<reference evidence="16 17" key="1">
    <citation type="submission" date="2016-12" db="EMBL/GenBank/DDBJ databases">
        <authorList>
            <person name="Song W.-J."/>
            <person name="Kurnit D.M."/>
        </authorList>
    </citation>
    <scope>NUCLEOTIDE SEQUENCE [LARGE SCALE GENOMIC DNA]</scope>
    <source>
        <strain evidence="16 17">DSM 11393</strain>
    </source>
</reference>
<proteinExistence type="inferred from homology"/>
<dbReference type="PANTHER" id="PTHR12428:SF65">
    <property type="entry name" value="CYTOCHROME C OXIDASE ASSEMBLY PROTEIN COX18, MITOCHONDRIAL"/>
    <property type="match status" value="1"/>
</dbReference>
<evidence type="ECO:0000256" key="5">
    <source>
        <dbReference type="ARBA" id="ARBA00022475"/>
    </source>
</evidence>
<keyword evidence="4 13" id="KW-0813">Transport</keyword>
<evidence type="ECO:0000256" key="1">
    <source>
        <dbReference type="ARBA" id="ARBA00004429"/>
    </source>
</evidence>
<comment type="subcellular location">
    <subcellularLocation>
        <location evidence="1">Cell inner membrane</location>
        <topology evidence="1">Multi-pass membrane protein</topology>
    </subcellularLocation>
    <subcellularLocation>
        <location evidence="13">Cell membrane</location>
        <topology evidence="13">Multi-pass membrane protein</topology>
    </subcellularLocation>
</comment>
<evidence type="ECO:0000256" key="8">
    <source>
        <dbReference type="ARBA" id="ARBA00022989"/>
    </source>
</evidence>
<keyword evidence="6 13" id="KW-0812">Transmembrane</keyword>
<evidence type="ECO:0000256" key="12">
    <source>
        <dbReference type="ARBA" id="ARBA00033342"/>
    </source>
</evidence>
<evidence type="ECO:0000259" key="14">
    <source>
        <dbReference type="Pfam" id="PF02096"/>
    </source>
</evidence>
<dbReference type="PRINTS" id="PR00701">
    <property type="entry name" value="60KDINNERMP"/>
</dbReference>
<dbReference type="GO" id="GO:0005886">
    <property type="term" value="C:plasma membrane"/>
    <property type="evidence" value="ECO:0007669"/>
    <property type="project" value="UniProtKB-SubCell"/>
</dbReference>
<comment type="subunit">
    <text evidence="13">Interacts with the Sec translocase complex via SecD. Specifically interacts with transmembrane segments of nascent integral membrane proteins during membrane integration.</text>
</comment>
<evidence type="ECO:0000256" key="2">
    <source>
        <dbReference type="ARBA" id="ARBA00010527"/>
    </source>
</evidence>
<evidence type="ECO:0000256" key="7">
    <source>
        <dbReference type="ARBA" id="ARBA00022927"/>
    </source>
</evidence>
<evidence type="ECO:0000313" key="17">
    <source>
        <dbReference type="Proteomes" id="UP000186469"/>
    </source>
</evidence>
<dbReference type="GO" id="GO:0032977">
    <property type="term" value="F:membrane insertase activity"/>
    <property type="evidence" value="ECO:0007669"/>
    <property type="project" value="InterPro"/>
</dbReference>
<evidence type="ECO:0000256" key="9">
    <source>
        <dbReference type="ARBA" id="ARBA00023136"/>
    </source>
</evidence>
<keyword evidence="9 13" id="KW-0472">Membrane</keyword>
<dbReference type="PRINTS" id="PR01900">
    <property type="entry name" value="YIDCPROTEIN"/>
</dbReference>
<organism evidence="16 17">
    <name type="scientific">Desulfovibrio litoralis DSM 11393</name>
    <dbReference type="NCBI Taxonomy" id="1121455"/>
    <lineage>
        <taxon>Bacteria</taxon>
        <taxon>Pseudomonadati</taxon>
        <taxon>Thermodesulfobacteriota</taxon>
        <taxon>Desulfovibrionia</taxon>
        <taxon>Desulfovibrionales</taxon>
        <taxon>Desulfovibrionaceae</taxon>
        <taxon>Desulfovibrio</taxon>
    </lineage>
</organism>
<dbReference type="STRING" id="1121455.SAMN02745728_00127"/>
<dbReference type="CDD" id="cd19961">
    <property type="entry name" value="EcYidC-like_peri"/>
    <property type="match status" value="1"/>
</dbReference>
<dbReference type="RefSeq" id="WP_072695452.1">
    <property type="nucleotide sequence ID" value="NZ_FRDI01000002.1"/>
</dbReference>
<dbReference type="Gene3D" id="2.70.98.90">
    <property type="match status" value="1"/>
</dbReference>
<dbReference type="InterPro" id="IPR028055">
    <property type="entry name" value="YidC/Oxa/ALB_C"/>
</dbReference>
<keyword evidence="7 13" id="KW-0653">Protein transport</keyword>
<dbReference type="InterPro" id="IPR047196">
    <property type="entry name" value="YidC_ALB_C"/>
</dbReference>
<dbReference type="NCBIfam" id="TIGR03593">
    <property type="entry name" value="yidC_nterm"/>
    <property type="match status" value="1"/>
</dbReference>
<keyword evidence="8 13" id="KW-1133">Transmembrane helix</keyword>
<keyword evidence="5 13" id="KW-1003">Cell membrane</keyword>
<accession>A0A1M7RT72</accession>
<evidence type="ECO:0000256" key="4">
    <source>
        <dbReference type="ARBA" id="ARBA00022448"/>
    </source>
</evidence>
<comment type="caution">
    <text evidence="13">Lacks conserved residue(s) required for the propagation of feature annotation.</text>
</comment>
<dbReference type="NCBIfam" id="TIGR03592">
    <property type="entry name" value="yidC_oxa1_cterm"/>
    <property type="match status" value="1"/>
</dbReference>
<dbReference type="Pfam" id="PF14849">
    <property type="entry name" value="YidC_periplas"/>
    <property type="match status" value="1"/>
</dbReference>
<feature type="transmembrane region" description="Helical" evidence="13">
    <location>
        <begin position="6"/>
        <end position="24"/>
    </location>
</feature>
<dbReference type="HAMAP" id="MF_01810">
    <property type="entry name" value="YidC_type1"/>
    <property type="match status" value="1"/>
</dbReference>
<evidence type="ECO:0000256" key="6">
    <source>
        <dbReference type="ARBA" id="ARBA00022692"/>
    </source>
</evidence>
<dbReference type="Pfam" id="PF02096">
    <property type="entry name" value="60KD_IMP"/>
    <property type="match status" value="1"/>
</dbReference>
<dbReference type="InterPro" id="IPR038221">
    <property type="entry name" value="YidC_periplasmic_sf"/>
</dbReference>
<evidence type="ECO:0000256" key="3">
    <source>
        <dbReference type="ARBA" id="ARBA00015325"/>
    </source>
</evidence>
<comment type="similarity">
    <text evidence="2 13">Belongs to the OXA1/ALB3/YidC family. Type 1 subfamily.</text>
</comment>
<dbReference type="InterPro" id="IPR001708">
    <property type="entry name" value="YidC/ALB3/OXA1/COX18"/>
</dbReference>
<feature type="domain" description="Membrane insertase YidC/Oxa/ALB C-terminal" evidence="14">
    <location>
        <begin position="354"/>
        <end position="538"/>
    </location>
</feature>
<feature type="domain" description="Membrane insertase YidC N-terminal" evidence="15">
    <location>
        <begin position="81"/>
        <end position="342"/>
    </location>
</feature>
<evidence type="ECO:0000256" key="10">
    <source>
        <dbReference type="ARBA" id="ARBA00023186"/>
    </source>
</evidence>